<gene>
    <name evidence="4" type="ORF">ABUK86_18160</name>
</gene>
<feature type="transmembrane region" description="Helical" evidence="2">
    <location>
        <begin position="328"/>
        <end position="345"/>
    </location>
</feature>
<dbReference type="PANTHER" id="PTHR42826">
    <property type="entry name" value="DICARBOXYLATE TRANSPORTER 2.1, CHLOROPLASTIC"/>
    <property type="match status" value="1"/>
</dbReference>
<feature type="transmembrane region" description="Helical" evidence="2">
    <location>
        <begin position="449"/>
        <end position="473"/>
    </location>
</feature>
<dbReference type="InterPro" id="IPR030676">
    <property type="entry name" value="CitT-rel"/>
</dbReference>
<name>A0ABV1ZX63_9ACTN</name>
<keyword evidence="2" id="KW-1133">Transmembrane helix</keyword>
<feature type="region of interest" description="Disordered" evidence="1">
    <location>
        <begin position="204"/>
        <end position="263"/>
    </location>
</feature>
<feature type="domain" description="Dicarboxylate carrier MatC N-terminal" evidence="3">
    <location>
        <begin position="1"/>
        <end position="149"/>
    </location>
</feature>
<feature type="transmembrane region" description="Helical" evidence="2">
    <location>
        <begin position="175"/>
        <end position="195"/>
    </location>
</feature>
<dbReference type="InterPro" id="IPR009827">
    <property type="entry name" value="MatC_N"/>
</dbReference>
<keyword evidence="2" id="KW-0472">Membrane</keyword>
<comment type="caution">
    <text evidence="4">The sequence shown here is derived from an EMBL/GenBank/DDBJ whole genome shotgun (WGS) entry which is preliminary data.</text>
</comment>
<organism evidence="4 5">
    <name type="scientific">Nocardiopsis tropica</name>
    <dbReference type="NCBI Taxonomy" id="109330"/>
    <lineage>
        <taxon>Bacteria</taxon>
        <taxon>Bacillati</taxon>
        <taxon>Actinomycetota</taxon>
        <taxon>Actinomycetes</taxon>
        <taxon>Streptosporangiales</taxon>
        <taxon>Nocardiopsidaceae</taxon>
        <taxon>Nocardiopsis</taxon>
    </lineage>
</organism>
<feature type="transmembrane region" description="Helical" evidence="2">
    <location>
        <begin position="51"/>
        <end position="70"/>
    </location>
</feature>
<feature type="transmembrane region" description="Helical" evidence="2">
    <location>
        <begin position="135"/>
        <end position="155"/>
    </location>
</feature>
<dbReference type="RefSeq" id="WP_352984627.1">
    <property type="nucleotide sequence ID" value="NZ_JBEQNA010000011.1"/>
</dbReference>
<feature type="transmembrane region" description="Helical" evidence="2">
    <location>
        <begin position="388"/>
        <end position="416"/>
    </location>
</feature>
<evidence type="ECO:0000259" key="3">
    <source>
        <dbReference type="Pfam" id="PF07158"/>
    </source>
</evidence>
<evidence type="ECO:0000256" key="2">
    <source>
        <dbReference type="SAM" id="Phobius"/>
    </source>
</evidence>
<keyword evidence="2" id="KW-0812">Transmembrane</keyword>
<feature type="transmembrane region" description="Helical" evidence="2">
    <location>
        <begin position="107"/>
        <end position="128"/>
    </location>
</feature>
<evidence type="ECO:0000256" key="1">
    <source>
        <dbReference type="SAM" id="MobiDB-lite"/>
    </source>
</evidence>
<keyword evidence="5" id="KW-1185">Reference proteome</keyword>
<dbReference type="Pfam" id="PF07158">
    <property type="entry name" value="MatC_N"/>
    <property type="match status" value="1"/>
</dbReference>
<protein>
    <submittedName>
        <fullName evidence="4">SLC13 family permease</fullName>
    </submittedName>
</protein>
<feature type="transmembrane region" description="Helical" evidence="2">
    <location>
        <begin position="357"/>
        <end position="382"/>
    </location>
</feature>
<reference evidence="4 5" key="1">
    <citation type="submission" date="2024-06" db="EMBL/GenBank/DDBJ databases">
        <authorList>
            <person name="Bataeva Y.V."/>
            <person name="Grigorian L.N."/>
            <person name="Solomentsev V.I."/>
        </authorList>
    </citation>
    <scope>NUCLEOTIDE SEQUENCE [LARGE SCALE GENOMIC DNA]</scope>
    <source>
        <strain evidence="5">SCPM-O-B-12605 (RCAM04882)</strain>
    </source>
</reference>
<accession>A0ABV1ZX63</accession>
<evidence type="ECO:0000313" key="4">
    <source>
        <dbReference type="EMBL" id="MES0835707.1"/>
    </source>
</evidence>
<feature type="transmembrane region" description="Helical" evidence="2">
    <location>
        <begin position="283"/>
        <end position="316"/>
    </location>
</feature>
<dbReference type="Proteomes" id="UP001432401">
    <property type="component" value="Unassembled WGS sequence"/>
</dbReference>
<dbReference type="EMBL" id="JBEQNB010000009">
    <property type="protein sequence ID" value="MES0835707.1"/>
    <property type="molecule type" value="Genomic_DNA"/>
</dbReference>
<sequence length="474" mass="47280">MPAEVISIVVLVLVFLIATLTSVHMGALALFAAFVVALAVAGESTDDVFGGFPGDLFVVLVGVTYLFALARNNGTVDWLIQAAVRGVGGRVALIPWVMFGVTAVLTAAGAVVPAAVAIVAPVGLGFALRFRINPVLMGLLIINGASAGGFSPMSIYGTITNGVVARNGLEGSPLLLFAATFAFNVLLSAAVFFLFGGRSLLGRREGEGSAPTPPAPEEGGDSREALPGPAAAGGGTAPAAAPGPPGGPTATATRPEGVAGTDGGGVAAAVEEERIVLTRDRVLTLLGIAALGVGALAFGLDVGLTAISVGVVLSIVSPGGAKGVVDQVAWPTVLLICGIVTYVSLMERMGTIDFLGGSVASIGIPLLAALVICVVGGAVSAFASTTGILGAVIPLAVPFLLVGEVGAIGMITALAISSSVVDSSPFSTSGALVVANATPDQRDLVFRRLMVWGMSMIVVAPLLTWGILVLPGWL</sequence>
<proteinExistence type="predicted"/>
<evidence type="ECO:0000313" key="5">
    <source>
        <dbReference type="Proteomes" id="UP001432401"/>
    </source>
</evidence>
<feature type="compositionally biased region" description="Low complexity" evidence="1">
    <location>
        <begin position="248"/>
        <end position="259"/>
    </location>
</feature>
<feature type="transmembrane region" description="Helical" evidence="2">
    <location>
        <begin position="82"/>
        <end position="101"/>
    </location>
</feature>